<dbReference type="EMBL" id="KQ085982">
    <property type="protein sequence ID" value="KLO12234.1"/>
    <property type="molecule type" value="Genomic_DNA"/>
</dbReference>
<dbReference type="PANTHER" id="PTHR42978:SF2">
    <property type="entry name" value="102 KBASES UNSTABLE REGION: FROM 1 TO 119443"/>
    <property type="match status" value="1"/>
</dbReference>
<dbReference type="CDD" id="cd07730">
    <property type="entry name" value="metallo-hydrolase-like_MBL-fold"/>
    <property type="match status" value="1"/>
</dbReference>
<dbReference type="STRING" id="27342.A0A0H2RK21"/>
<dbReference type="OrthoDB" id="10250730at2759"/>
<evidence type="ECO:0000256" key="2">
    <source>
        <dbReference type="ARBA" id="ARBA00007749"/>
    </source>
</evidence>
<dbReference type="InterPro" id="IPR036866">
    <property type="entry name" value="RibonucZ/Hydroxyglut_hydro"/>
</dbReference>
<feature type="domain" description="Metallo-beta-lactamase" evidence="6">
    <location>
        <begin position="50"/>
        <end position="291"/>
    </location>
</feature>
<sequence length="320" mass="34947">MTTSQDCSHLPPPGINQAYCHVSALEGGMMQFPSASFVTPANPEEVKMVPSLAFLITHAQTGERLLFDLGIRKDINTLPPTAAQDAASFIGNWSLEEAIENVPNALAKGGLKPGDISRICLSHCHFDHIGDPALYSNARFIVGERTREILENGYPKDPKSEFASDLSPESRTEYLRFSGEKCVRMGPFERALDLYGDGSLYVVDTPGHLPGHVSLLARTSADGAWLLLAGDLAHDCRLLHGTAKIASVTVQGPNGESIVDCAHADQPMAERTIVAVQEFMKLEMTEVIIAHDAEWYAVNKGGEYFWPGKISPRRSEHVHQ</sequence>
<organism evidence="7 8">
    <name type="scientific">Schizopora paradoxa</name>
    <dbReference type="NCBI Taxonomy" id="27342"/>
    <lineage>
        <taxon>Eukaryota</taxon>
        <taxon>Fungi</taxon>
        <taxon>Dikarya</taxon>
        <taxon>Basidiomycota</taxon>
        <taxon>Agaricomycotina</taxon>
        <taxon>Agaricomycetes</taxon>
        <taxon>Hymenochaetales</taxon>
        <taxon>Schizoporaceae</taxon>
        <taxon>Schizopora</taxon>
    </lineage>
</organism>
<keyword evidence="4 7" id="KW-0378">Hydrolase</keyword>
<dbReference type="InterPro" id="IPR001279">
    <property type="entry name" value="Metallo-B-lactamas"/>
</dbReference>
<comment type="similarity">
    <text evidence="2">Belongs to the metallo-beta-lactamase superfamily.</text>
</comment>
<keyword evidence="8" id="KW-1185">Reference proteome</keyword>
<comment type="cofactor">
    <cofactor evidence="1">
        <name>Zn(2+)</name>
        <dbReference type="ChEBI" id="CHEBI:29105"/>
    </cofactor>
</comment>
<dbReference type="Pfam" id="PF00753">
    <property type="entry name" value="Lactamase_B"/>
    <property type="match status" value="1"/>
</dbReference>
<evidence type="ECO:0000313" key="7">
    <source>
        <dbReference type="EMBL" id="KLO12234.1"/>
    </source>
</evidence>
<evidence type="ECO:0000256" key="5">
    <source>
        <dbReference type="ARBA" id="ARBA00022833"/>
    </source>
</evidence>
<dbReference type="AlphaFoldDB" id="A0A0H2RK21"/>
<keyword evidence="3" id="KW-0479">Metal-binding</keyword>
<evidence type="ECO:0000256" key="1">
    <source>
        <dbReference type="ARBA" id="ARBA00001947"/>
    </source>
</evidence>
<dbReference type="GO" id="GO:0046872">
    <property type="term" value="F:metal ion binding"/>
    <property type="evidence" value="ECO:0007669"/>
    <property type="project" value="UniProtKB-KW"/>
</dbReference>
<keyword evidence="5" id="KW-0862">Zinc</keyword>
<name>A0A0H2RK21_9AGAM</name>
<dbReference type="SMART" id="SM00849">
    <property type="entry name" value="Lactamase_B"/>
    <property type="match status" value="1"/>
</dbReference>
<accession>A0A0H2RK21</accession>
<dbReference type="PANTHER" id="PTHR42978">
    <property type="entry name" value="QUORUM-QUENCHING LACTONASE YTNP-RELATED-RELATED"/>
    <property type="match status" value="1"/>
</dbReference>
<evidence type="ECO:0000313" key="8">
    <source>
        <dbReference type="Proteomes" id="UP000053477"/>
    </source>
</evidence>
<dbReference type="Gene3D" id="3.60.15.10">
    <property type="entry name" value="Ribonuclease Z/Hydroxyacylglutathione hydrolase-like"/>
    <property type="match status" value="1"/>
</dbReference>
<gene>
    <name evidence="7" type="ORF">SCHPADRAFT_829871</name>
</gene>
<dbReference type="SUPFAM" id="SSF56281">
    <property type="entry name" value="Metallo-hydrolase/oxidoreductase"/>
    <property type="match status" value="1"/>
</dbReference>
<evidence type="ECO:0000256" key="3">
    <source>
        <dbReference type="ARBA" id="ARBA00022723"/>
    </source>
</evidence>
<evidence type="ECO:0000259" key="6">
    <source>
        <dbReference type="SMART" id="SM00849"/>
    </source>
</evidence>
<dbReference type="InterPro" id="IPR051013">
    <property type="entry name" value="MBL_superfamily_lactonases"/>
</dbReference>
<reference evidence="7 8" key="1">
    <citation type="submission" date="2015-04" db="EMBL/GenBank/DDBJ databases">
        <title>Complete genome sequence of Schizopora paradoxa KUC8140, a cosmopolitan wood degrader in East Asia.</title>
        <authorList>
            <consortium name="DOE Joint Genome Institute"/>
            <person name="Min B."/>
            <person name="Park H."/>
            <person name="Jang Y."/>
            <person name="Kim J.-J."/>
            <person name="Kim K.H."/>
            <person name="Pangilinan J."/>
            <person name="Lipzen A."/>
            <person name="Riley R."/>
            <person name="Grigoriev I.V."/>
            <person name="Spatafora J.W."/>
            <person name="Choi I.-G."/>
        </authorList>
    </citation>
    <scope>NUCLEOTIDE SEQUENCE [LARGE SCALE GENOMIC DNA]</scope>
    <source>
        <strain evidence="7 8">KUC8140</strain>
    </source>
</reference>
<proteinExistence type="inferred from homology"/>
<dbReference type="InParanoid" id="A0A0H2RK21"/>
<dbReference type="Proteomes" id="UP000053477">
    <property type="component" value="Unassembled WGS sequence"/>
</dbReference>
<evidence type="ECO:0000256" key="4">
    <source>
        <dbReference type="ARBA" id="ARBA00022801"/>
    </source>
</evidence>
<dbReference type="GO" id="GO:0016787">
    <property type="term" value="F:hydrolase activity"/>
    <property type="evidence" value="ECO:0007669"/>
    <property type="project" value="UniProtKB-KW"/>
</dbReference>
<protein>
    <submittedName>
        <fullName evidence="7">Metallo-hydrolase/oxidoreductase</fullName>
    </submittedName>
</protein>